<dbReference type="InterPro" id="IPR038050">
    <property type="entry name" value="Neuro_actylchol_rec"/>
</dbReference>
<feature type="domain" description="Neurotransmitter-gated ion-channel ligand-binding" evidence="16">
    <location>
        <begin position="1"/>
        <end position="217"/>
    </location>
</feature>
<evidence type="ECO:0000256" key="1">
    <source>
        <dbReference type="ARBA" id="ARBA00022448"/>
    </source>
</evidence>
<evidence type="ECO:0000256" key="6">
    <source>
        <dbReference type="ARBA" id="ARBA00023065"/>
    </source>
</evidence>
<dbReference type="WBParaSite" id="nRc.2.0.1.t07768-RA">
    <property type="protein sequence ID" value="nRc.2.0.1.t07768-RA"/>
    <property type="gene ID" value="nRc.2.0.1.g07768"/>
</dbReference>
<accession>A0A915I0X3</accession>
<keyword evidence="4 15" id="KW-1133">Transmembrane helix</keyword>
<protein>
    <submittedName>
        <fullName evidence="19">Uncharacterized protein</fullName>
    </submittedName>
</protein>
<dbReference type="InterPro" id="IPR036719">
    <property type="entry name" value="Neuro-gated_channel_TM_sf"/>
</dbReference>
<comment type="subcellular location">
    <subcellularLocation>
        <location evidence="14">Postsynaptic cell membrane</location>
        <topology evidence="14">Multi-pass membrane protein</topology>
    </subcellularLocation>
</comment>
<dbReference type="InterPro" id="IPR006201">
    <property type="entry name" value="Neur_channel"/>
</dbReference>
<feature type="transmembrane region" description="Helical" evidence="15">
    <location>
        <begin position="218"/>
        <end position="243"/>
    </location>
</feature>
<dbReference type="PRINTS" id="PR00252">
    <property type="entry name" value="NRIONCHANNEL"/>
</dbReference>
<dbReference type="PANTHER" id="PTHR18945">
    <property type="entry name" value="NEUROTRANSMITTER GATED ION CHANNEL"/>
    <property type="match status" value="1"/>
</dbReference>
<dbReference type="Proteomes" id="UP000887565">
    <property type="component" value="Unplaced"/>
</dbReference>
<keyword evidence="11" id="KW-0628">Postsynaptic cell membrane</keyword>
<keyword evidence="7 15" id="KW-0472">Membrane</keyword>
<dbReference type="GO" id="GO:0022848">
    <property type="term" value="F:acetylcholine-gated monoatomic cation-selective channel activity"/>
    <property type="evidence" value="ECO:0007669"/>
    <property type="project" value="InterPro"/>
</dbReference>
<evidence type="ECO:0000259" key="17">
    <source>
        <dbReference type="Pfam" id="PF02932"/>
    </source>
</evidence>
<dbReference type="InterPro" id="IPR018000">
    <property type="entry name" value="Neurotransmitter_ion_chnl_CS"/>
</dbReference>
<dbReference type="PROSITE" id="PS00236">
    <property type="entry name" value="NEUROTR_ION_CHANNEL"/>
    <property type="match status" value="1"/>
</dbReference>
<dbReference type="Gene3D" id="1.20.58.390">
    <property type="entry name" value="Neurotransmitter-gated ion-channel transmembrane domain"/>
    <property type="match status" value="1"/>
</dbReference>
<dbReference type="SUPFAM" id="SSF63712">
    <property type="entry name" value="Nicotinic receptor ligand binding domain-like"/>
    <property type="match status" value="1"/>
</dbReference>
<dbReference type="AlphaFoldDB" id="A0A915I0X3"/>
<evidence type="ECO:0000256" key="3">
    <source>
        <dbReference type="ARBA" id="ARBA00022692"/>
    </source>
</evidence>
<keyword evidence="10" id="KW-0325">Glycoprotein</keyword>
<keyword evidence="6 15" id="KW-0406">Ion transport</keyword>
<name>A0A915I0X3_ROMCU</name>
<keyword evidence="5" id="KW-0770">Synapse</keyword>
<evidence type="ECO:0000256" key="12">
    <source>
        <dbReference type="ARBA" id="ARBA00023286"/>
    </source>
</evidence>
<dbReference type="PRINTS" id="PR00254">
    <property type="entry name" value="NICOTINICR"/>
</dbReference>
<organism evidence="18 19">
    <name type="scientific">Romanomermis culicivorax</name>
    <name type="common">Nematode worm</name>
    <dbReference type="NCBI Taxonomy" id="13658"/>
    <lineage>
        <taxon>Eukaryota</taxon>
        <taxon>Metazoa</taxon>
        <taxon>Ecdysozoa</taxon>
        <taxon>Nematoda</taxon>
        <taxon>Enoplea</taxon>
        <taxon>Dorylaimia</taxon>
        <taxon>Mermithida</taxon>
        <taxon>Mermithoidea</taxon>
        <taxon>Mermithidae</taxon>
        <taxon>Romanomermis</taxon>
    </lineage>
</organism>
<dbReference type="Pfam" id="PF02931">
    <property type="entry name" value="Neur_chan_LBD"/>
    <property type="match status" value="1"/>
</dbReference>
<feature type="domain" description="Neurotransmitter-gated ion-channel transmembrane" evidence="17">
    <location>
        <begin position="224"/>
        <end position="354"/>
    </location>
</feature>
<dbReference type="GO" id="GO:0045211">
    <property type="term" value="C:postsynaptic membrane"/>
    <property type="evidence" value="ECO:0007669"/>
    <property type="project" value="UniProtKB-SubCell"/>
</dbReference>
<comment type="caution">
    <text evidence="15">Lacks conserved residue(s) required for the propagation of feature annotation.</text>
</comment>
<keyword evidence="2" id="KW-1003">Cell membrane</keyword>
<evidence type="ECO:0000313" key="19">
    <source>
        <dbReference type="WBParaSite" id="nRc.2.0.1.t07768-RA"/>
    </source>
</evidence>
<dbReference type="FunFam" id="2.70.170.10:FF:000013">
    <property type="entry name" value="Acetylcholine receptor subunit alpha"/>
    <property type="match status" value="1"/>
</dbReference>
<sequence>MSSYNKLVRPVQNSGDRVVVQVKLKLSQLLDIAEKTQIMTTNIWLKQRWQDPNLRWNTSEYGGVNVLYIPSELIWIPDIVLYNNADGKYQGSLMNKAAVYPNGTVIWEPPAIYKSMCPIQIEFFPFDTQDCEMKFRSWTYDGFEVDLIPYDVDDYEVKLEKNKTIWIVQNAVDLSDFYPSAEFDIMAVPACRTEQFFDCCAAPYVDITYTITLRRQTLFYTIHLVIPCVGLAFLCILVFYLPSACGEKVALSISILICLTMFFLLLVEIIPSTSLRVPLIGRYLLFTMVMVTFSIVVTVIQLNFHYRSPNTHHLSPFMRKLFLDILPKFLMMKRPTKDEVEKELKTKSSTILKKTPELIVRLA</sequence>
<evidence type="ECO:0000256" key="11">
    <source>
        <dbReference type="ARBA" id="ARBA00023257"/>
    </source>
</evidence>
<evidence type="ECO:0000256" key="7">
    <source>
        <dbReference type="ARBA" id="ARBA00023136"/>
    </source>
</evidence>
<comment type="similarity">
    <text evidence="15">Belongs to the ligand-gated ion channel (TC 1.A.9) family.</text>
</comment>
<feature type="transmembrane region" description="Helical" evidence="15">
    <location>
        <begin position="249"/>
        <end position="271"/>
    </location>
</feature>
<keyword evidence="18" id="KW-1185">Reference proteome</keyword>
<dbReference type="InterPro" id="IPR002394">
    <property type="entry name" value="Nicotinic_acetylcholine_rcpt"/>
</dbReference>
<dbReference type="GO" id="GO:0004888">
    <property type="term" value="F:transmembrane signaling receptor activity"/>
    <property type="evidence" value="ECO:0007669"/>
    <property type="project" value="InterPro"/>
</dbReference>
<dbReference type="FunFam" id="1.20.58.390:FF:000001">
    <property type="entry name" value="Neuronal nicotinic acetylcholine receptor subunit 3"/>
    <property type="match status" value="1"/>
</dbReference>
<keyword evidence="1 15" id="KW-0813">Transport</keyword>
<keyword evidence="13 15" id="KW-0407">Ion channel</keyword>
<dbReference type="InterPro" id="IPR006202">
    <property type="entry name" value="Neur_chan_lig-bd"/>
</dbReference>
<keyword evidence="3 15" id="KW-0812">Transmembrane</keyword>
<dbReference type="Pfam" id="PF02932">
    <property type="entry name" value="Neur_chan_memb"/>
    <property type="match status" value="1"/>
</dbReference>
<evidence type="ECO:0000256" key="5">
    <source>
        <dbReference type="ARBA" id="ARBA00023018"/>
    </source>
</evidence>
<evidence type="ECO:0000256" key="10">
    <source>
        <dbReference type="ARBA" id="ARBA00023180"/>
    </source>
</evidence>
<dbReference type="Gene3D" id="2.70.170.10">
    <property type="entry name" value="Neurotransmitter-gated ion-channel ligand-binding domain"/>
    <property type="match status" value="1"/>
</dbReference>
<evidence type="ECO:0000256" key="9">
    <source>
        <dbReference type="ARBA" id="ARBA00023170"/>
    </source>
</evidence>
<evidence type="ECO:0000256" key="13">
    <source>
        <dbReference type="ARBA" id="ARBA00023303"/>
    </source>
</evidence>
<evidence type="ECO:0000256" key="2">
    <source>
        <dbReference type="ARBA" id="ARBA00022475"/>
    </source>
</evidence>
<reference evidence="19" key="1">
    <citation type="submission" date="2022-11" db="UniProtKB">
        <authorList>
            <consortium name="WormBaseParasite"/>
        </authorList>
    </citation>
    <scope>IDENTIFICATION</scope>
</reference>
<dbReference type="NCBIfam" id="TIGR00860">
    <property type="entry name" value="LIC"/>
    <property type="match status" value="1"/>
</dbReference>
<dbReference type="SUPFAM" id="SSF90112">
    <property type="entry name" value="Neurotransmitter-gated ion-channel transmembrane pore"/>
    <property type="match status" value="1"/>
</dbReference>
<dbReference type="CDD" id="cd19064">
    <property type="entry name" value="LGIC_TM_nAChR"/>
    <property type="match status" value="1"/>
</dbReference>
<dbReference type="OMA" id="SSYHWLE"/>
<evidence type="ECO:0000313" key="18">
    <source>
        <dbReference type="Proteomes" id="UP000887565"/>
    </source>
</evidence>
<proteinExistence type="inferred from homology"/>
<evidence type="ECO:0000256" key="4">
    <source>
        <dbReference type="ARBA" id="ARBA00022989"/>
    </source>
</evidence>
<feature type="transmembrane region" description="Helical" evidence="15">
    <location>
        <begin position="283"/>
        <end position="304"/>
    </location>
</feature>
<keyword evidence="12" id="KW-1071">Ligand-gated ion channel</keyword>
<evidence type="ECO:0000259" key="16">
    <source>
        <dbReference type="Pfam" id="PF02931"/>
    </source>
</evidence>
<evidence type="ECO:0000256" key="15">
    <source>
        <dbReference type="RuleBase" id="RU000687"/>
    </source>
</evidence>
<evidence type="ECO:0000256" key="14">
    <source>
        <dbReference type="ARBA" id="ARBA00034104"/>
    </source>
</evidence>
<keyword evidence="9" id="KW-0675">Receptor</keyword>
<dbReference type="InterPro" id="IPR006029">
    <property type="entry name" value="Neurotrans-gated_channel_TM"/>
</dbReference>
<keyword evidence="8" id="KW-1015">Disulfide bond</keyword>
<evidence type="ECO:0000256" key="8">
    <source>
        <dbReference type="ARBA" id="ARBA00023157"/>
    </source>
</evidence>
<dbReference type="InterPro" id="IPR036734">
    <property type="entry name" value="Neur_chan_lig-bd_sf"/>
</dbReference>